<dbReference type="InterPro" id="IPR036390">
    <property type="entry name" value="WH_DNA-bd_sf"/>
</dbReference>
<dbReference type="RefSeq" id="WP_141339372.1">
    <property type="nucleotide sequence ID" value="NZ_JBHMAX010000005.1"/>
</dbReference>
<evidence type="ECO:0000313" key="2">
    <source>
        <dbReference type="EMBL" id="MFB9730859.1"/>
    </source>
</evidence>
<accession>A0ABV5UZA5</accession>
<evidence type="ECO:0000313" key="3">
    <source>
        <dbReference type="Proteomes" id="UP001589613"/>
    </source>
</evidence>
<organism evidence="2 3">
    <name type="scientific">Ornithinimicrobium kibberense</name>
    <dbReference type="NCBI Taxonomy" id="282060"/>
    <lineage>
        <taxon>Bacteria</taxon>
        <taxon>Bacillati</taxon>
        <taxon>Actinomycetota</taxon>
        <taxon>Actinomycetes</taxon>
        <taxon>Micrococcales</taxon>
        <taxon>Ornithinimicrobiaceae</taxon>
        <taxon>Ornithinimicrobium</taxon>
    </lineage>
</organism>
<proteinExistence type="predicted"/>
<dbReference type="InterPro" id="IPR036388">
    <property type="entry name" value="WH-like_DNA-bd_sf"/>
</dbReference>
<dbReference type="PROSITE" id="PS51462">
    <property type="entry name" value="NUDIX"/>
    <property type="match status" value="1"/>
</dbReference>
<feature type="domain" description="Nudix hydrolase" evidence="1">
    <location>
        <begin position="9"/>
        <end position="140"/>
    </location>
</feature>
<gene>
    <name evidence="2" type="ORF">ACFFN0_02245</name>
</gene>
<dbReference type="Proteomes" id="UP001589613">
    <property type="component" value="Unassembled WGS sequence"/>
</dbReference>
<name>A0ABV5UZA5_9MICO</name>
<dbReference type="Gene3D" id="3.90.79.10">
    <property type="entry name" value="Nucleoside Triphosphate Pyrophosphohydrolase"/>
    <property type="match status" value="1"/>
</dbReference>
<reference evidence="2 3" key="1">
    <citation type="submission" date="2024-09" db="EMBL/GenBank/DDBJ databases">
        <authorList>
            <person name="Sun Q."/>
            <person name="Mori K."/>
        </authorList>
    </citation>
    <scope>NUCLEOTIDE SEQUENCE [LARGE SCALE GENOMIC DNA]</scope>
    <source>
        <strain evidence="2 3">JCM 12763</strain>
    </source>
</reference>
<dbReference type="Gene3D" id="1.10.10.10">
    <property type="entry name" value="Winged helix-like DNA-binding domain superfamily/Winged helix DNA-binding domain"/>
    <property type="match status" value="1"/>
</dbReference>
<sequence length="229" mass="25637">MAAYPAFAVTVDVVALTIRDEVLHVLLVRRGGEPFAGRWALPGGFTRVEEDLEDAAHRELAEECRVTRDDLRLEQLRTYGAPGRDPRPERVVSVAWLALGAHLPEPTAGTDAAEARWWPVEEALAMPLAFDHHQILTDGLERARAKLEYTTLATSFCPREFTLRDLRHVYETVWGSTLDRSNFQRKVLGTEGFVEDTGRYAEGRRGRPARLYRAAAGEGTVLHPPLLRG</sequence>
<protein>
    <submittedName>
        <fullName evidence="2">NUDIX domain-containing protein</fullName>
    </submittedName>
</protein>
<dbReference type="PANTHER" id="PTHR43736:SF4">
    <property type="entry name" value="SLR1690 PROTEIN"/>
    <property type="match status" value="1"/>
</dbReference>
<dbReference type="CDD" id="cd18873">
    <property type="entry name" value="NUDIX_NadM_like"/>
    <property type="match status" value="1"/>
</dbReference>
<dbReference type="EMBL" id="JBHMAX010000005">
    <property type="protein sequence ID" value="MFB9730859.1"/>
    <property type="molecule type" value="Genomic_DNA"/>
</dbReference>
<dbReference type="PANTHER" id="PTHR43736">
    <property type="entry name" value="ADP-RIBOSE PYROPHOSPHATASE"/>
    <property type="match status" value="1"/>
</dbReference>
<dbReference type="SUPFAM" id="SSF55811">
    <property type="entry name" value="Nudix"/>
    <property type="match status" value="1"/>
</dbReference>
<evidence type="ECO:0000259" key="1">
    <source>
        <dbReference type="PROSITE" id="PS51462"/>
    </source>
</evidence>
<keyword evidence="3" id="KW-1185">Reference proteome</keyword>
<dbReference type="InterPro" id="IPR015797">
    <property type="entry name" value="NUDIX_hydrolase-like_dom_sf"/>
</dbReference>
<comment type="caution">
    <text evidence="2">The sequence shown here is derived from an EMBL/GenBank/DDBJ whole genome shotgun (WGS) entry which is preliminary data.</text>
</comment>
<dbReference type="InterPro" id="IPR000086">
    <property type="entry name" value="NUDIX_hydrolase_dom"/>
</dbReference>
<dbReference type="Pfam" id="PF00293">
    <property type="entry name" value="NUDIX"/>
    <property type="match status" value="1"/>
</dbReference>
<dbReference type="Pfam" id="PF21906">
    <property type="entry name" value="WHD_NrtR"/>
    <property type="match status" value="1"/>
</dbReference>
<dbReference type="SUPFAM" id="SSF46785">
    <property type="entry name" value="Winged helix' DNA-binding domain"/>
    <property type="match status" value="1"/>
</dbReference>
<dbReference type="InterPro" id="IPR054105">
    <property type="entry name" value="WHD_NrtR"/>
</dbReference>